<comment type="caution">
    <text evidence="8">The sequence shown here is derived from an EMBL/GenBank/DDBJ whole genome shotgun (WGS) entry which is preliminary data.</text>
</comment>
<dbReference type="PANTHER" id="PTHR43663">
    <property type="entry name" value="CHROMATE TRANSPORT PROTEIN-RELATED"/>
    <property type="match status" value="1"/>
</dbReference>
<dbReference type="GO" id="GO:0015109">
    <property type="term" value="F:chromate transmembrane transporter activity"/>
    <property type="evidence" value="ECO:0007669"/>
    <property type="project" value="InterPro"/>
</dbReference>
<keyword evidence="4 7" id="KW-0812">Transmembrane</keyword>
<accession>A0A7C5TJS2</accession>
<dbReference type="EMBL" id="DRZI01000002">
    <property type="protein sequence ID" value="HHP81030.1"/>
    <property type="molecule type" value="Genomic_DNA"/>
</dbReference>
<gene>
    <name evidence="8" type="ORF">ENM84_00040</name>
</gene>
<keyword evidence="5 7" id="KW-1133">Transmembrane helix</keyword>
<feature type="transmembrane region" description="Helical" evidence="7">
    <location>
        <begin position="140"/>
        <end position="160"/>
    </location>
</feature>
<evidence type="ECO:0000256" key="2">
    <source>
        <dbReference type="ARBA" id="ARBA00005262"/>
    </source>
</evidence>
<evidence type="ECO:0000256" key="3">
    <source>
        <dbReference type="ARBA" id="ARBA00022475"/>
    </source>
</evidence>
<keyword evidence="6 7" id="KW-0472">Membrane</keyword>
<evidence type="ECO:0000256" key="5">
    <source>
        <dbReference type="ARBA" id="ARBA00022989"/>
    </source>
</evidence>
<dbReference type="InterPro" id="IPR052518">
    <property type="entry name" value="CHR_Transporter"/>
</dbReference>
<protein>
    <submittedName>
        <fullName evidence="8">Chromate transporter</fullName>
    </submittedName>
</protein>
<feature type="transmembrane region" description="Helical" evidence="7">
    <location>
        <begin position="113"/>
        <end position="133"/>
    </location>
</feature>
<keyword evidence="3" id="KW-1003">Cell membrane</keyword>
<evidence type="ECO:0000256" key="6">
    <source>
        <dbReference type="ARBA" id="ARBA00023136"/>
    </source>
</evidence>
<feature type="transmembrane region" description="Helical" evidence="7">
    <location>
        <begin position="166"/>
        <end position="185"/>
    </location>
</feature>
<evidence type="ECO:0000256" key="4">
    <source>
        <dbReference type="ARBA" id="ARBA00022692"/>
    </source>
</evidence>
<dbReference type="InterPro" id="IPR003370">
    <property type="entry name" value="Chromate_transpt"/>
</dbReference>
<comment type="subcellular location">
    <subcellularLocation>
        <location evidence="1">Cell membrane</location>
        <topology evidence="1">Multi-pass membrane protein</topology>
    </subcellularLocation>
</comment>
<evidence type="ECO:0000313" key="8">
    <source>
        <dbReference type="EMBL" id="HHP81030.1"/>
    </source>
</evidence>
<dbReference type="AlphaFoldDB" id="A0A7C5TJS2"/>
<name>A0A7C5TJS2_9CREN</name>
<feature type="transmembrane region" description="Helical" evidence="7">
    <location>
        <begin position="6"/>
        <end position="28"/>
    </location>
</feature>
<evidence type="ECO:0000256" key="1">
    <source>
        <dbReference type="ARBA" id="ARBA00004651"/>
    </source>
</evidence>
<sequence>MDLYMFLVLFITFLKIGAVMFGGGYAMIPILRYEVVDRNKWLSEEEFIDIIAIAESTPGPIAINSATYIGYKLGGVIGALIATMGIVTPAFIAILAIATVLSKFYSHIITRSILFGIRGAVVGLIASAFIVVLRGVFKQLTISQSIITIAIAIAVFIAVVKLNVDPIILILIAAVIGLLLGLTGFI</sequence>
<dbReference type="GO" id="GO:0005886">
    <property type="term" value="C:plasma membrane"/>
    <property type="evidence" value="ECO:0007669"/>
    <property type="project" value="UniProtKB-SubCell"/>
</dbReference>
<feature type="transmembrane region" description="Helical" evidence="7">
    <location>
        <begin position="76"/>
        <end position="101"/>
    </location>
</feature>
<dbReference type="PANTHER" id="PTHR43663:SF1">
    <property type="entry name" value="CHROMATE TRANSPORTER"/>
    <property type="match status" value="1"/>
</dbReference>
<dbReference type="Pfam" id="PF02417">
    <property type="entry name" value="Chromate_transp"/>
    <property type="match status" value="1"/>
</dbReference>
<comment type="similarity">
    <text evidence="2">Belongs to the chromate ion transporter (CHR) (TC 2.A.51) family.</text>
</comment>
<proteinExistence type="inferred from homology"/>
<reference evidence="8" key="1">
    <citation type="journal article" date="2020" name="mSystems">
        <title>Genome- and Community-Level Interaction Insights into Carbon Utilization and Element Cycling Functions of Hydrothermarchaeota in Hydrothermal Sediment.</title>
        <authorList>
            <person name="Zhou Z."/>
            <person name="Liu Y."/>
            <person name="Xu W."/>
            <person name="Pan J."/>
            <person name="Luo Z.H."/>
            <person name="Li M."/>
        </authorList>
    </citation>
    <scope>NUCLEOTIDE SEQUENCE [LARGE SCALE GENOMIC DNA]</scope>
    <source>
        <strain evidence="8">SpSt-1121</strain>
    </source>
</reference>
<organism evidence="8">
    <name type="scientific">Ignisphaera aggregans</name>
    <dbReference type="NCBI Taxonomy" id="334771"/>
    <lineage>
        <taxon>Archaea</taxon>
        <taxon>Thermoproteota</taxon>
        <taxon>Thermoprotei</taxon>
        <taxon>Desulfurococcales</taxon>
        <taxon>Desulfurococcaceae</taxon>
        <taxon>Ignisphaera</taxon>
    </lineage>
</organism>
<evidence type="ECO:0000256" key="7">
    <source>
        <dbReference type="SAM" id="Phobius"/>
    </source>
</evidence>